<feature type="compositionally biased region" description="Polar residues" evidence="1">
    <location>
        <begin position="115"/>
        <end position="126"/>
    </location>
</feature>
<evidence type="ECO:0000313" key="3">
    <source>
        <dbReference type="Proteomes" id="UP000785200"/>
    </source>
</evidence>
<dbReference type="EMBL" id="VNKQ01000016">
    <property type="protein sequence ID" value="KAG0646063.1"/>
    <property type="molecule type" value="Genomic_DNA"/>
</dbReference>
<dbReference type="AlphaFoldDB" id="A0A9P6SM45"/>
<organism evidence="2 3">
    <name type="scientific">Hyphodiscus hymeniophilus</name>
    <dbReference type="NCBI Taxonomy" id="353542"/>
    <lineage>
        <taxon>Eukaryota</taxon>
        <taxon>Fungi</taxon>
        <taxon>Dikarya</taxon>
        <taxon>Ascomycota</taxon>
        <taxon>Pezizomycotina</taxon>
        <taxon>Leotiomycetes</taxon>
        <taxon>Helotiales</taxon>
        <taxon>Hyphodiscaceae</taxon>
        <taxon>Hyphodiscus</taxon>
    </lineage>
</organism>
<feature type="compositionally biased region" description="Low complexity" evidence="1">
    <location>
        <begin position="173"/>
        <end position="185"/>
    </location>
</feature>
<keyword evidence="3" id="KW-1185">Reference proteome</keyword>
<dbReference type="OrthoDB" id="5408734at2759"/>
<feature type="region of interest" description="Disordered" evidence="1">
    <location>
        <begin position="87"/>
        <end position="213"/>
    </location>
</feature>
<accession>A0A9P6SM45</accession>
<dbReference type="Proteomes" id="UP000785200">
    <property type="component" value="Unassembled WGS sequence"/>
</dbReference>
<gene>
    <name evidence="2" type="ORF">D0Z07_8170</name>
</gene>
<proteinExistence type="predicted"/>
<protein>
    <submittedName>
        <fullName evidence="2">Uncharacterized protein</fullName>
    </submittedName>
</protein>
<evidence type="ECO:0000256" key="1">
    <source>
        <dbReference type="SAM" id="MobiDB-lite"/>
    </source>
</evidence>
<name>A0A9P6SM45_9HELO</name>
<feature type="compositionally biased region" description="Pro residues" evidence="1">
    <location>
        <begin position="162"/>
        <end position="172"/>
    </location>
</feature>
<feature type="region of interest" description="Disordered" evidence="1">
    <location>
        <begin position="1"/>
        <end position="22"/>
    </location>
</feature>
<evidence type="ECO:0000313" key="2">
    <source>
        <dbReference type="EMBL" id="KAG0646063.1"/>
    </source>
</evidence>
<reference evidence="2" key="1">
    <citation type="submission" date="2019-07" db="EMBL/GenBank/DDBJ databases">
        <title>Hyphodiscus hymeniophilus genome sequencing and assembly.</title>
        <authorList>
            <person name="Kramer G."/>
            <person name="Nodwell J."/>
        </authorList>
    </citation>
    <scope>NUCLEOTIDE SEQUENCE</scope>
    <source>
        <strain evidence="2">ATCC 34498</strain>
    </source>
</reference>
<comment type="caution">
    <text evidence="2">The sequence shown here is derived from an EMBL/GenBank/DDBJ whole genome shotgun (WGS) entry which is preliminary data.</text>
</comment>
<sequence>MSDDEMDREWKPSARPQSHALPHELQTFHELTAHSTMARSFSLALNDLFKIDNSLADLDAAVSEKKKAVSSQTSELEALEARLRATEERLKAAASNKSPSGRSSPKARTPLGDTFAQSPTRATNIASPLASEIQKPVSRPVTANRPKTGDGRPPSQWRGDVPPMPGQLPPTPGASEGESSASENEYVLVGRRRNSADLGLKDGDVPNPTRNQD</sequence>